<evidence type="ECO:0000313" key="2">
    <source>
        <dbReference type="WBParaSite" id="HCON_00180030-00001"/>
    </source>
</evidence>
<evidence type="ECO:0000313" key="1">
    <source>
        <dbReference type="Proteomes" id="UP000025227"/>
    </source>
</evidence>
<dbReference type="PANTHER" id="PTHR47331">
    <property type="entry name" value="PHD-TYPE DOMAIN-CONTAINING PROTEIN"/>
    <property type="match status" value="1"/>
</dbReference>
<dbReference type="AlphaFoldDB" id="A0A7I4Z4E9"/>
<dbReference type="Gene3D" id="3.30.420.10">
    <property type="entry name" value="Ribonuclease H-like superfamily/Ribonuclease H"/>
    <property type="match status" value="1"/>
</dbReference>
<organism evidence="1 2">
    <name type="scientific">Haemonchus contortus</name>
    <name type="common">Barber pole worm</name>
    <dbReference type="NCBI Taxonomy" id="6289"/>
    <lineage>
        <taxon>Eukaryota</taxon>
        <taxon>Metazoa</taxon>
        <taxon>Ecdysozoa</taxon>
        <taxon>Nematoda</taxon>
        <taxon>Chromadorea</taxon>
        <taxon>Rhabditida</taxon>
        <taxon>Rhabditina</taxon>
        <taxon>Rhabditomorpha</taxon>
        <taxon>Strongyloidea</taxon>
        <taxon>Trichostrongylidae</taxon>
        <taxon>Haemonchus</taxon>
    </lineage>
</organism>
<dbReference type="Pfam" id="PF05380">
    <property type="entry name" value="Peptidase_A17"/>
    <property type="match status" value="2"/>
</dbReference>
<keyword evidence="1" id="KW-1185">Reference proteome</keyword>
<dbReference type="InterPro" id="IPR008042">
    <property type="entry name" value="Retrotrans_Pao"/>
</dbReference>
<dbReference type="PANTHER" id="PTHR47331:SF4">
    <property type="entry name" value="PEPTIDASE S1 DOMAIN-CONTAINING PROTEIN"/>
    <property type="match status" value="1"/>
</dbReference>
<protein>
    <submittedName>
        <fullName evidence="2">RNase H domain-containing protein</fullName>
    </submittedName>
</protein>
<dbReference type="OrthoDB" id="5855725at2759"/>
<sequence>MNLRDYLSNSAVTKRTFVESDRAKSTQIKVLGIQWNAIEDTITLECSKKAVSNFSKRTVLSQINGYCYDPLGLLSPLMTPAKIFLQDLHKQKYGWDELLSEEDQNTWNSITANIVGFQVSLPRKVVERMEGQSTQCIKETKLFTAKSKIAPIKKEQTIPRLELLSIFIGLSLAEFTINKIDVNFEQINLFSDSTIALCWVQGHKRLPSVATTLVQKIGLITKRVREVSNIAFYHVPTHENIADCATRGVIKSDFIRHRWWSGPVWLNMHVESWPVNVATNLSEQSSDDEIEVYTAVEQAKQPVWSLEKTNDYSKLTRITAYCARFIRNATKGRRLPLQCSALETIHRRQKKLSSRSNFLSVKNKSFTIPRYSCRINNWMSEWTTKECSESTVGSKTQILVSIRPIRFIYQSRANWDI</sequence>
<proteinExistence type="predicted"/>
<dbReference type="WBParaSite" id="HCON_00180030-00001">
    <property type="protein sequence ID" value="HCON_00180030-00001"/>
    <property type="gene ID" value="HCON_00180030"/>
</dbReference>
<dbReference type="GO" id="GO:0003676">
    <property type="term" value="F:nucleic acid binding"/>
    <property type="evidence" value="ECO:0007669"/>
    <property type="project" value="InterPro"/>
</dbReference>
<accession>A0A7I4Z4E9</accession>
<dbReference type="Proteomes" id="UP000025227">
    <property type="component" value="Unplaced"/>
</dbReference>
<reference evidence="2" key="1">
    <citation type="submission" date="2020-12" db="UniProtKB">
        <authorList>
            <consortium name="WormBaseParasite"/>
        </authorList>
    </citation>
    <scope>IDENTIFICATION</scope>
    <source>
        <strain evidence="2">MHco3</strain>
    </source>
</reference>
<dbReference type="OMA" id="WISRTAY"/>
<dbReference type="InterPro" id="IPR036397">
    <property type="entry name" value="RNaseH_sf"/>
</dbReference>
<name>A0A7I4Z4E9_HAECO</name>